<evidence type="ECO:0000256" key="1">
    <source>
        <dbReference type="ARBA" id="ARBA00004651"/>
    </source>
</evidence>
<evidence type="ECO:0000259" key="8">
    <source>
        <dbReference type="Pfam" id="PF04239"/>
    </source>
</evidence>
<keyword evidence="5 7" id="KW-1133">Transmembrane helix</keyword>
<evidence type="ECO:0000256" key="3">
    <source>
        <dbReference type="ARBA" id="ARBA00022475"/>
    </source>
</evidence>
<evidence type="ECO:0000256" key="4">
    <source>
        <dbReference type="ARBA" id="ARBA00022692"/>
    </source>
</evidence>
<protein>
    <submittedName>
        <fullName evidence="9">DUF421 domain-containing protein</fullName>
    </submittedName>
</protein>
<comment type="caution">
    <text evidence="9">The sequence shown here is derived from an EMBL/GenBank/DDBJ whole genome shotgun (WGS) entry which is preliminary data.</text>
</comment>
<evidence type="ECO:0000313" key="9">
    <source>
        <dbReference type="EMBL" id="MDC0677263.1"/>
    </source>
</evidence>
<name>A0ABT5BSX5_9BACT</name>
<reference evidence="9 10" key="1">
    <citation type="submission" date="2023-01" db="EMBL/GenBank/DDBJ databases">
        <title>Minimal conservation of predation-associated metabolite biosynthetic gene clusters underscores biosynthetic potential of Myxococcota including descriptions for ten novel species: Archangium lansinium sp. nov., Myxococcus landrumus sp. nov., Nannocystis bai.</title>
        <authorList>
            <person name="Ahearne A."/>
            <person name="Stevens C."/>
            <person name="Dowd S."/>
        </authorList>
    </citation>
    <scope>NUCLEOTIDE SEQUENCE [LARGE SCALE GENOMIC DNA]</scope>
    <source>
        <strain evidence="9 10">WIWO2</strain>
    </source>
</reference>
<keyword evidence="4 7" id="KW-0812">Transmembrane</keyword>
<evidence type="ECO:0000256" key="2">
    <source>
        <dbReference type="ARBA" id="ARBA00006448"/>
    </source>
</evidence>
<keyword evidence="3" id="KW-1003">Cell membrane</keyword>
<dbReference type="PANTHER" id="PTHR34582">
    <property type="entry name" value="UPF0702 TRANSMEMBRANE PROTEIN YCAP"/>
    <property type="match status" value="1"/>
</dbReference>
<gene>
    <name evidence="9" type="ORF">POL72_05880</name>
</gene>
<sequence length="161" mass="17431">METVARVAFVYVFLAAAFRVLGKRELSSMSPFELVTLMLIPEIVSQALVREASLANALAGVSTVLVLVFLTSVLTHLFPKASEVIDGSPTVLVAKGRILEAACNRERIQPEEILSEMHKSGLERLSQVRWAILEADGALTIVPEQGHGLPVSPARTRDEGV</sequence>
<comment type="similarity">
    <text evidence="2">Belongs to the UPF0702 family.</text>
</comment>
<comment type="subcellular location">
    <subcellularLocation>
        <location evidence="1">Cell membrane</location>
        <topology evidence="1">Multi-pass membrane protein</topology>
    </subcellularLocation>
</comment>
<organism evidence="9 10">
    <name type="scientific">Sorangium atrum</name>
    <dbReference type="NCBI Taxonomy" id="2995308"/>
    <lineage>
        <taxon>Bacteria</taxon>
        <taxon>Pseudomonadati</taxon>
        <taxon>Myxococcota</taxon>
        <taxon>Polyangia</taxon>
        <taxon>Polyangiales</taxon>
        <taxon>Polyangiaceae</taxon>
        <taxon>Sorangium</taxon>
    </lineage>
</organism>
<accession>A0ABT5BSX5</accession>
<dbReference type="RefSeq" id="WP_272094028.1">
    <property type="nucleotide sequence ID" value="NZ_JAQNDK010000001.1"/>
</dbReference>
<proteinExistence type="inferred from homology"/>
<keyword evidence="10" id="KW-1185">Reference proteome</keyword>
<dbReference type="EMBL" id="JAQNDK010000001">
    <property type="protein sequence ID" value="MDC0677263.1"/>
    <property type="molecule type" value="Genomic_DNA"/>
</dbReference>
<keyword evidence="6 7" id="KW-0472">Membrane</keyword>
<dbReference type="Pfam" id="PF04239">
    <property type="entry name" value="DUF421"/>
    <property type="match status" value="1"/>
</dbReference>
<feature type="domain" description="YetF C-terminal" evidence="8">
    <location>
        <begin position="80"/>
        <end position="146"/>
    </location>
</feature>
<evidence type="ECO:0000256" key="5">
    <source>
        <dbReference type="ARBA" id="ARBA00022989"/>
    </source>
</evidence>
<dbReference type="InterPro" id="IPR007353">
    <property type="entry name" value="DUF421"/>
</dbReference>
<evidence type="ECO:0000256" key="7">
    <source>
        <dbReference type="SAM" id="Phobius"/>
    </source>
</evidence>
<dbReference type="Proteomes" id="UP001217485">
    <property type="component" value="Unassembled WGS sequence"/>
</dbReference>
<feature type="transmembrane region" description="Helical" evidence="7">
    <location>
        <begin position="57"/>
        <end position="78"/>
    </location>
</feature>
<dbReference type="InterPro" id="IPR023090">
    <property type="entry name" value="UPF0702_alpha/beta_dom_sf"/>
</dbReference>
<evidence type="ECO:0000256" key="6">
    <source>
        <dbReference type="ARBA" id="ARBA00023136"/>
    </source>
</evidence>
<dbReference type="PANTHER" id="PTHR34582:SF6">
    <property type="entry name" value="UPF0702 TRANSMEMBRANE PROTEIN YCAP"/>
    <property type="match status" value="1"/>
</dbReference>
<evidence type="ECO:0000313" key="10">
    <source>
        <dbReference type="Proteomes" id="UP001217485"/>
    </source>
</evidence>
<dbReference type="Gene3D" id="3.30.240.20">
    <property type="entry name" value="bsu07140 like domains"/>
    <property type="match status" value="1"/>
</dbReference>